<accession>A0A0D2EF61</accession>
<dbReference type="RefSeq" id="XP_016615395.1">
    <property type="nucleotide sequence ID" value="XM_016768488.1"/>
</dbReference>
<name>A0A0D2EF61_CLAB1</name>
<dbReference type="Proteomes" id="UP000053789">
    <property type="component" value="Unassembled WGS sequence"/>
</dbReference>
<sequence length="121" mass="14235">MADEESPVPVTSQLLRDQKPDFVSVLSHIAPFEHGLRRAGVLNKYDYARLRMTCKTTAELLKPYPYNPRRQDTKDPYFAGLRVITCDQWFSEHRRYLCLWEVHLHLLRLLSPPEVEPVEDI</sequence>
<evidence type="ECO:0000313" key="1">
    <source>
        <dbReference type="EMBL" id="KIW88726.1"/>
    </source>
</evidence>
<dbReference type="VEuPathDB" id="FungiDB:Z519_10772"/>
<keyword evidence="2" id="KW-1185">Reference proteome</keyword>
<dbReference type="GeneID" id="27703700"/>
<evidence type="ECO:0000313" key="2">
    <source>
        <dbReference type="Proteomes" id="UP000053789"/>
    </source>
</evidence>
<dbReference type="OrthoDB" id="4139647at2759"/>
<protein>
    <submittedName>
        <fullName evidence="1">Uncharacterized protein</fullName>
    </submittedName>
</protein>
<dbReference type="EMBL" id="KN846998">
    <property type="protein sequence ID" value="KIW88726.1"/>
    <property type="molecule type" value="Genomic_DNA"/>
</dbReference>
<organism evidence="1 2">
    <name type="scientific">Cladophialophora bantiana (strain ATCC 10958 / CBS 173.52 / CDC B-1940 / NIH 8579)</name>
    <name type="common">Xylohypha bantiana</name>
    <dbReference type="NCBI Taxonomy" id="1442370"/>
    <lineage>
        <taxon>Eukaryota</taxon>
        <taxon>Fungi</taxon>
        <taxon>Dikarya</taxon>
        <taxon>Ascomycota</taxon>
        <taxon>Pezizomycotina</taxon>
        <taxon>Eurotiomycetes</taxon>
        <taxon>Chaetothyriomycetidae</taxon>
        <taxon>Chaetothyriales</taxon>
        <taxon>Herpotrichiellaceae</taxon>
        <taxon>Cladophialophora</taxon>
    </lineage>
</organism>
<dbReference type="AlphaFoldDB" id="A0A0D2EF61"/>
<reference evidence="1" key="1">
    <citation type="submission" date="2015-01" db="EMBL/GenBank/DDBJ databases">
        <title>The Genome Sequence of Cladophialophora bantiana CBS 173.52.</title>
        <authorList>
            <consortium name="The Broad Institute Genomics Platform"/>
            <person name="Cuomo C."/>
            <person name="de Hoog S."/>
            <person name="Gorbushina A."/>
            <person name="Stielow B."/>
            <person name="Teixiera M."/>
            <person name="Abouelleil A."/>
            <person name="Chapman S.B."/>
            <person name="Priest M."/>
            <person name="Young S.K."/>
            <person name="Wortman J."/>
            <person name="Nusbaum C."/>
            <person name="Birren B."/>
        </authorList>
    </citation>
    <scope>NUCLEOTIDE SEQUENCE [LARGE SCALE GENOMIC DNA]</scope>
    <source>
        <strain evidence="1">CBS 173.52</strain>
    </source>
</reference>
<dbReference type="HOGENOM" id="CLU_2037807_0_0_1"/>
<proteinExistence type="predicted"/>
<gene>
    <name evidence="1" type="ORF">Z519_10772</name>
</gene>